<dbReference type="InterPro" id="IPR021087">
    <property type="entry name" value="Uncharacterised_PixA/AidA"/>
</dbReference>
<dbReference type="AlphaFoldDB" id="A0AAC9BFV7"/>
<dbReference type="Gene3D" id="2.60.40.3910">
    <property type="entry name" value="Inclusion body protein"/>
    <property type="match status" value="1"/>
</dbReference>
<sequence length="165" mass="17976">MVDVLLVFDTSMLLARHPDASLRAEAPTLTDADGCYLLAPAVDELTARNDGRLRIVAPVGAHVRLRSSTLAMRAEHLAVVSGFHPADEDVLSDARLVIKDDVELTVPPTSETGAFVRRPAIDYYWQSRVRAHGTVDAQLDAILTDRAGETIGCFRWSIVVDVTTP</sequence>
<dbReference type="Proteomes" id="UP000077927">
    <property type="component" value="Chromosome 1"/>
</dbReference>
<dbReference type="EMBL" id="CP012605">
    <property type="protein sequence ID" value="ANH71748.1"/>
    <property type="molecule type" value="Genomic_DNA"/>
</dbReference>
<evidence type="ECO:0000313" key="2">
    <source>
        <dbReference type="Proteomes" id="UP000077927"/>
    </source>
</evidence>
<accession>A0AAC9BFV7</accession>
<organism evidence="1 2">
    <name type="scientific">Ralstonia insidiosa</name>
    <dbReference type="NCBI Taxonomy" id="190721"/>
    <lineage>
        <taxon>Bacteria</taxon>
        <taxon>Pseudomonadati</taxon>
        <taxon>Pseudomonadota</taxon>
        <taxon>Betaproteobacteria</taxon>
        <taxon>Burkholderiales</taxon>
        <taxon>Burkholderiaceae</taxon>
        <taxon>Ralstonia</taxon>
    </lineage>
</organism>
<dbReference type="Pfam" id="PF12306">
    <property type="entry name" value="PixA"/>
    <property type="match status" value="1"/>
</dbReference>
<protein>
    <submittedName>
        <fullName evidence="1">Inclusion body family protein</fullName>
    </submittedName>
</protein>
<gene>
    <name evidence="1" type="ORF">ACS15_0445</name>
</gene>
<dbReference type="InterPro" id="IPR038712">
    <property type="entry name" value="PixA-like_sf"/>
</dbReference>
<evidence type="ECO:0000313" key="1">
    <source>
        <dbReference type="EMBL" id="ANH71748.1"/>
    </source>
</evidence>
<name>A0AAC9BFV7_9RALS</name>
<proteinExistence type="predicted"/>
<reference evidence="1 2" key="1">
    <citation type="submission" date="2015-09" db="EMBL/GenBank/DDBJ databases">
        <authorList>
            <person name="Xu Y."/>
            <person name="Nagy A."/>
            <person name="Liu N.T."/>
            <person name="Nou X."/>
        </authorList>
    </citation>
    <scope>NUCLEOTIDE SEQUENCE [LARGE SCALE GENOMIC DNA]</scope>
    <source>
        <strain evidence="1 2">FC1138</strain>
    </source>
</reference>
<dbReference type="KEGG" id="rin:ACS15_0445"/>